<dbReference type="AlphaFoldDB" id="A0A939SRY7"/>
<dbReference type="InterPro" id="IPR023213">
    <property type="entry name" value="CAT-like_dom_sf"/>
</dbReference>
<dbReference type="Gene3D" id="3.30.559.10">
    <property type="entry name" value="Chloramphenicol acetyltransferase-like domain"/>
    <property type="match status" value="1"/>
</dbReference>
<evidence type="ECO:0000313" key="1">
    <source>
        <dbReference type="EMBL" id="MBO1919824.1"/>
    </source>
</evidence>
<reference evidence="1" key="1">
    <citation type="submission" date="2021-03" db="EMBL/GenBank/DDBJ databases">
        <title>Molecular epidemiology and mechanisms of colistin and carbapenem resistance in Enterobacteriaceae from clinical isolates, the environment and porcine samples in Pretoria, South Africa.</title>
        <authorList>
            <person name="Bogoshi D."/>
            <person name="Mbelle N.M."/>
            <person name="Naidoo V."/>
            <person name="Osei Sekyere J."/>
        </authorList>
    </citation>
    <scope>NUCLEOTIDE SEQUENCE</scope>
    <source>
        <strain evidence="1">ESB009</strain>
    </source>
</reference>
<gene>
    <name evidence="1" type="ORF">J4710_02725</name>
</gene>
<organism evidence="1">
    <name type="scientific">Staphylococcus xylosus</name>
    <dbReference type="NCBI Taxonomy" id="1288"/>
    <lineage>
        <taxon>Bacteria</taxon>
        <taxon>Bacillati</taxon>
        <taxon>Bacillota</taxon>
        <taxon>Bacilli</taxon>
        <taxon>Bacillales</taxon>
        <taxon>Staphylococcaceae</taxon>
        <taxon>Staphylococcus</taxon>
    </lineage>
</organism>
<dbReference type="EMBL" id="JAGETT010000010">
    <property type="protein sequence ID" value="MBO1919824.1"/>
    <property type="molecule type" value="Genomic_DNA"/>
</dbReference>
<name>A0A939SRY7_STAXY</name>
<accession>A0A939SRY7</accession>
<evidence type="ECO:0008006" key="2">
    <source>
        <dbReference type="Google" id="ProtNLM"/>
    </source>
</evidence>
<comment type="caution">
    <text evidence="1">The sequence shown here is derived from an EMBL/GenBank/DDBJ whole genome shotgun (WGS) entry which is preliminary data.</text>
</comment>
<proteinExistence type="predicted"/>
<dbReference type="SUPFAM" id="SSF52777">
    <property type="entry name" value="CoA-dependent acyltransferases"/>
    <property type="match status" value="1"/>
</dbReference>
<protein>
    <recommendedName>
        <fullName evidence="2">Condensation domain-containing protein</fullName>
    </recommendedName>
</protein>
<sequence length="40" mass="4771">MLEIQGNVDVSRVEDVFQKLVDRHEALRTHFETIKVSRFK</sequence>